<keyword evidence="1" id="KW-0812">Transmembrane</keyword>
<protein>
    <submittedName>
        <fullName evidence="2">Putative membrane protein</fullName>
    </submittedName>
</protein>
<dbReference type="AlphaFoldDB" id="A0A291Q9Z9"/>
<evidence type="ECO:0000256" key="1">
    <source>
        <dbReference type="SAM" id="Phobius"/>
    </source>
</evidence>
<gene>
    <name evidence="2" type="ORF">KY5_3328</name>
</gene>
<proteinExistence type="predicted"/>
<keyword evidence="3" id="KW-1185">Reference proteome</keyword>
<name>A0A291Q9Z9_9ACTN</name>
<dbReference type="EMBL" id="CP022685">
    <property type="protein sequence ID" value="ATL28346.1"/>
    <property type="molecule type" value="Genomic_DNA"/>
</dbReference>
<accession>A0A291Q9Z9</accession>
<dbReference type="KEGG" id="sfk:KY5_3328"/>
<sequence>MNLLLLGRRTAMGSLTALLLAAGGWASWDSARLLAGGPERGVLTVTRCGPDDCVGSYTPSPASSSPSPSSPSRVVIDRSIAERKGARIPVALKPGTREAVRAGGPGFLHALLPLGGALLLGSVVVAGGLRLPRVALGFAVTGGVVLSASFLALTF</sequence>
<keyword evidence="1" id="KW-0472">Membrane</keyword>
<evidence type="ECO:0000313" key="3">
    <source>
        <dbReference type="Proteomes" id="UP000221011"/>
    </source>
</evidence>
<feature type="transmembrane region" description="Helical" evidence="1">
    <location>
        <begin position="107"/>
        <end position="127"/>
    </location>
</feature>
<reference evidence="2 3" key="1">
    <citation type="submission" date="2017-08" db="EMBL/GenBank/DDBJ databases">
        <title>Complete Genome Sequence of Streptomyces formicae KY5, the formicamycin producer.</title>
        <authorList>
            <person name="Holmes N.A."/>
            <person name="Devine R."/>
            <person name="Qin Z."/>
            <person name="Seipke R.F."/>
            <person name="Wilkinson B."/>
            <person name="Hutchings M.I."/>
        </authorList>
    </citation>
    <scope>NUCLEOTIDE SEQUENCE [LARGE SCALE GENOMIC DNA]</scope>
    <source>
        <strain evidence="2 3">KY5</strain>
    </source>
</reference>
<feature type="transmembrane region" description="Helical" evidence="1">
    <location>
        <begin position="134"/>
        <end position="153"/>
    </location>
</feature>
<evidence type="ECO:0000313" key="2">
    <source>
        <dbReference type="EMBL" id="ATL28346.1"/>
    </source>
</evidence>
<dbReference type="Proteomes" id="UP000221011">
    <property type="component" value="Chromosome"/>
</dbReference>
<keyword evidence="1" id="KW-1133">Transmembrane helix</keyword>
<dbReference type="RefSeq" id="WP_098243018.1">
    <property type="nucleotide sequence ID" value="NZ_CP022685.1"/>
</dbReference>
<organism evidence="2 3">
    <name type="scientific">Streptomyces formicae</name>
    <dbReference type="NCBI Taxonomy" id="1616117"/>
    <lineage>
        <taxon>Bacteria</taxon>
        <taxon>Bacillati</taxon>
        <taxon>Actinomycetota</taxon>
        <taxon>Actinomycetes</taxon>
        <taxon>Kitasatosporales</taxon>
        <taxon>Streptomycetaceae</taxon>
        <taxon>Streptomyces</taxon>
    </lineage>
</organism>